<evidence type="ECO:0000313" key="3">
    <source>
        <dbReference type="Proteomes" id="UP000193986"/>
    </source>
</evidence>
<dbReference type="PANTHER" id="PTHR35802:SF1">
    <property type="entry name" value="PROTEASE SYNTHASE AND SPORULATION PROTEIN PAI 2"/>
    <property type="match status" value="1"/>
</dbReference>
<comment type="caution">
    <text evidence="2">The sequence shown here is derived from an EMBL/GenBank/DDBJ whole genome shotgun (WGS) entry which is preliminary data.</text>
</comment>
<dbReference type="InterPro" id="IPR012349">
    <property type="entry name" value="Split_barrel_FMN-bd"/>
</dbReference>
<dbReference type="EMBL" id="MCFC01000077">
    <property type="protein sequence ID" value="ORY23606.1"/>
    <property type="molecule type" value="Genomic_DNA"/>
</dbReference>
<dbReference type="Pfam" id="PF04299">
    <property type="entry name" value="FMN_bind_2"/>
    <property type="match status" value="1"/>
</dbReference>
<evidence type="ECO:0000256" key="1">
    <source>
        <dbReference type="SAM" id="MobiDB-lite"/>
    </source>
</evidence>
<evidence type="ECO:0000313" key="2">
    <source>
        <dbReference type="EMBL" id="ORY23606.1"/>
    </source>
</evidence>
<dbReference type="Proteomes" id="UP000193986">
    <property type="component" value="Unassembled WGS sequence"/>
</dbReference>
<accession>A0A1Y2AM80</accession>
<dbReference type="InterPro" id="IPR007396">
    <property type="entry name" value="TR_PAI2-type"/>
</dbReference>
<keyword evidence="3" id="KW-1185">Reference proteome</keyword>
<dbReference type="Gene3D" id="2.30.110.10">
    <property type="entry name" value="Electron Transport, Fmn-binding Protein, Chain A"/>
    <property type="match status" value="1"/>
</dbReference>
<feature type="region of interest" description="Disordered" evidence="1">
    <location>
        <begin position="218"/>
        <end position="261"/>
    </location>
</feature>
<dbReference type="OrthoDB" id="2101473at2759"/>
<reference evidence="2 3" key="1">
    <citation type="submission" date="2016-07" db="EMBL/GenBank/DDBJ databases">
        <title>Pervasive Adenine N6-methylation of Active Genes in Fungi.</title>
        <authorList>
            <consortium name="DOE Joint Genome Institute"/>
            <person name="Mondo S.J."/>
            <person name="Dannebaum R.O."/>
            <person name="Kuo R.C."/>
            <person name="Labutti K."/>
            <person name="Haridas S."/>
            <person name="Kuo A."/>
            <person name="Salamov A."/>
            <person name="Ahrendt S.R."/>
            <person name="Lipzen A."/>
            <person name="Sullivan W."/>
            <person name="Andreopoulos W.B."/>
            <person name="Clum A."/>
            <person name="Lindquist E."/>
            <person name="Daum C."/>
            <person name="Ramamoorthy G.K."/>
            <person name="Gryganskyi A."/>
            <person name="Culley D."/>
            <person name="Magnuson J.K."/>
            <person name="James T.Y."/>
            <person name="O'Malley M.A."/>
            <person name="Stajich J.E."/>
            <person name="Spatafora J.W."/>
            <person name="Visel A."/>
            <person name="Grigoriev I.V."/>
        </authorList>
    </citation>
    <scope>NUCLEOTIDE SEQUENCE [LARGE SCALE GENOMIC DNA]</scope>
    <source>
        <strain evidence="2 3">68-887.2</strain>
    </source>
</reference>
<dbReference type="PANTHER" id="PTHR35802">
    <property type="entry name" value="PROTEASE SYNTHASE AND SPORULATION PROTEIN PAI 2"/>
    <property type="match status" value="1"/>
</dbReference>
<organism evidence="2 3">
    <name type="scientific">Naematelia encephala</name>
    <dbReference type="NCBI Taxonomy" id="71784"/>
    <lineage>
        <taxon>Eukaryota</taxon>
        <taxon>Fungi</taxon>
        <taxon>Dikarya</taxon>
        <taxon>Basidiomycota</taxon>
        <taxon>Agaricomycotina</taxon>
        <taxon>Tremellomycetes</taxon>
        <taxon>Tremellales</taxon>
        <taxon>Naemateliaceae</taxon>
        <taxon>Naematelia</taxon>
    </lineage>
</organism>
<protein>
    <submittedName>
        <fullName evidence="2">Putative FMN-binding domain-domain-containing protein</fullName>
    </submittedName>
</protein>
<name>A0A1Y2AM80_9TREE</name>
<sequence>MYIRPVHAELDPPTLHAFVRTYPLGLFTTYCPHPTISSLQSTHIPFVLDTPTDGPTILRGHIARANPHCKALLAASELPEEVVVIFQAPVHSYVTPKFYTTTKPLNGRVVPTWNYAAVQVYGTLRLHHTGKEGADFLQSQIEALTDQQELKAGHEKPWKVKDAPDKYVDLLKKGIIGLEIQVSRIEGRFKMSQEMADGDWNGVVQGFKGLGTKEGDEMARFIQERGKDREGGSRKEKEESEAVQRSLAEEREAVEQEPAKA</sequence>
<gene>
    <name evidence="2" type="ORF">BCR39DRAFT_548865</name>
</gene>
<proteinExistence type="predicted"/>
<dbReference type="PIRSF" id="PIRSF010372">
    <property type="entry name" value="PaiB"/>
    <property type="match status" value="1"/>
</dbReference>
<dbReference type="AlphaFoldDB" id="A0A1Y2AM80"/>
<dbReference type="InParanoid" id="A0A1Y2AM80"/>
<dbReference type="SUPFAM" id="SSF50475">
    <property type="entry name" value="FMN-binding split barrel"/>
    <property type="match status" value="1"/>
</dbReference>